<dbReference type="Proteomes" id="UP000557193">
    <property type="component" value="Unassembled WGS sequence"/>
</dbReference>
<evidence type="ECO:0000256" key="2">
    <source>
        <dbReference type="SAM" id="SignalP"/>
    </source>
</evidence>
<protein>
    <recommendedName>
        <fullName evidence="5">Lipoprotein</fullName>
    </recommendedName>
</protein>
<dbReference type="RefSeq" id="WP_184684388.1">
    <property type="nucleotide sequence ID" value="NZ_JACHLL010000005.1"/>
</dbReference>
<feature type="compositionally biased region" description="Polar residues" evidence="1">
    <location>
        <begin position="64"/>
        <end position="76"/>
    </location>
</feature>
<keyword evidence="4" id="KW-1185">Reference proteome</keyword>
<comment type="caution">
    <text evidence="3">The sequence shown here is derived from an EMBL/GenBank/DDBJ whole genome shotgun (WGS) entry which is preliminary data.</text>
</comment>
<feature type="region of interest" description="Disordered" evidence="1">
    <location>
        <begin position="24"/>
        <end position="97"/>
    </location>
</feature>
<dbReference type="EMBL" id="JACHLL010000005">
    <property type="protein sequence ID" value="MBB6342697.1"/>
    <property type="molecule type" value="Genomic_DNA"/>
</dbReference>
<organism evidence="3 4">
    <name type="scientific">Pseudomonas fluvialis</name>
    <dbReference type="NCBI Taxonomy" id="1793966"/>
    <lineage>
        <taxon>Bacteria</taxon>
        <taxon>Pseudomonadati</taxon>
        <taxon>Pseudomonadota</taxon>
        <taxon>Gammaproteobacteria</taxon>
        <taxon>Pseudomonadales</taxon>
        <taxon>Pseudomonadaceae</taxon>
        <taxon>Pseudomonas</taxon>
    </lineage>
</organism>
<accession>A0A7X0BU40</accession>
<evidence type="ECO:0008006" key="5">
    <source>
        <dbReference type="Google" id="ProtNLM"/>
    </source>
</evidence>
<evidence type="ECO:0000313" key="4">
    <source>
        <dbReference type="Proteomes" id="UP000557193"/>
    </source>
</evidence>
<feature type="chain" id="PRO_5031529932" description="Lipoprotein" evidence="2">
    <location>
        <begin position="21"/>
        <end position="97"/>
    </location>
</feature>
<keyword evidence="2" id="KW-0732">Signal</keyword>
<evidence type="ECO:0000256" key="1">
    <source>
        <dbReference type="SAM" id="MobiDB-lite"/>
    </source>
</evidence>
<reference evidence="3 4" key="1">
    <citation type="submission" date="2020-08" db="EMBL/GenBank/DDBJ databases">
        <title>Functional genomics of gut bacteria from endangered species of beetles.</title>
        <authorList>
            <person name="Carlos-Shanley C."/>
        </authorList>
    </citation>
    <scope>NUCLEOTIDE SEQUENCE [LARGE SCALE GENOMIC DNA]</scope>
    <source>
        <strain evidence="3 4">S00202</strain>
    </source>
</reference>
<gene>
    <name evidence="3" type="ORF">HNP49_002879</name>
</gene>
<proteinExistence type="predicted"/>
<evidence type="ECO:0000313" key="3">
    <source>
        <dbReference type="EMBL" id="MBB6342697.1"/>
    </source>
</evidence>
<feature type="signal peptide" evidence="2">
    <location>
        <begin position="1"/>
        <end position="20"/>
    </location>
</feature>
<dbReference type="AlphaFoldDB" id="A0A7X0BU40"/>
<name>A0A7X0BU40_9PSED</name>
<sequence>MYRKGVLLCVLLGAFSPVWAAIEPGRATPQPYGRPPAVQTPALSPAPYGHAPLLRGPGAAPRQPSVSPTPAPSTLQRPAPSSLKPVQPKAGEKTDER</sequence>